<reference evidence="1" key="1">
    <citation type="submission" date="2014-09" db="EMBL/GenBank/DDBJ databases">
        <authorList>
            <person name="Magalhaes I.L.F."/>
            <person name="Oliveira U."/>
            <person name="Santos F.R."/>
            <person name="Vidigal T.H.D.A."/>
            <person name="Brescovit A.D."/>
            <person name="Santos A.J."/>
        </authorList>
    </citation>
    <scope>NUCLEOTIDE SEQUENCE</scope>
    <source>
        <tissue evidence="1">Shoot tissue taken approximately 20 cm above the soil surface</tissue>
    </source>
</reference>
<dbReference type="EMBL" id="GBRH01227706">
    <property type="protein sequence ID" value="JAD70189.1"/>
    <property type="molecule type" value="Transcribed_RNA"/>
</dbReference>
<name>A0A0A9SRW5_ARUDO</name>
<evidence type="ECO:0000313" key="1">
    <source>
        <dbReference type="EMBL" id="JAD70189.1"/>
    </source>
</evidence>
<proteinExistence type="predicted"/>
<sequence>MSTLCFKSINYSPLCLIYGTSKSYQKDNSCVLSPCTAEVASSV</sequence>
<reference evidence="1" key="2">
    <citation type="journal article" date="2015" name="Data Brief">
        <title>Shoot transcriptome of the giant reed, Arundo donax.</title>
        <authorList>
            <person name="Barrero R.A."/>
            <person name="Guerrero F.D."/>
            <person name="Moolhuijzen P."/>
            <person name="Goolsby J.A."/>
            <person name="Tidwell J."/>
            <person name="Bellgard S.E."/>
            <person name="Bellgard M.I."/>
        </authorList>
    </citation>
    <scope>NUCLEOTIDE SEQUENCE</scope>
    <source>
        <tissue evidence="1">Shoot tissue taken approximately 20 cm above the soil surface</tissue>
    </source>
</reference>
<accession>A0A0A9SRW5</accession>
<protein>
    <submittedName>
        <fullName evidence="1">Uncharacterized protein</fullName>
    </submittedName>
</protein>
<dbReference type="AlphaFoldDB" id="A0A0A9SRW5"/>
<organism evidence="1">
    <name type="scientific">Arundo donax</name>
    <name type="common">Giant reed</name>
    <name type="synonym">Donax arundinaceus</name>
    <dbReference type="NCBI Taxonomy" id="35708"/>
    <lineage>
        <taxon>Eukaryota</taxon>
        <taxon>Viridiplantae</taxon>
        <taxon>Streptophyta</taxon>
        <taxon>Embryophyta</taxon>
        <taxon>Tracheophyta</taxon>
        <taxon>Spermatophyta</taxon>
        <taxon>Magnoliopsida</taxon>
        <taxon>Liliopsida</taxon>
        <taxon>Poales</taxon>
        <taxon>Poaceae</taxon>
        <taxon>PACMAD clade</taxon>
        <taxon>Arundinoideae</taxon>
        <taxon>Arundineae</taxon>
        <taxon>Arundo</taxon>
    </lineage>
</organism>